<evidence type="ECO:0000313" key="3">
    <source>
        <dbReference type="Proteomes" id="UP000325008"/>
    </source>
</evidence>
<reference evidence="2" key="1">
    <citation type="submission" date="2018-03" db="EMBL/GenBank/DDBJ databases">
        <authorList>
            <person name="Guldener U."/>
        </authorList>
    </citation>
    <scope>NUCLEOTIDE SEQUENCE [LARGE SCALE GENOMIC DNA]</scope>
    <source>
        <strain evidence="2">ATCC34888</strain>
    </source>
</reference>
<comment type="caution">
    <text evidence="2">The sequence shown here is derived from an EMBL/GenBank/DDBJ whole genome shotgun (WGS) entry which is preliminary data.</text>
</comment>
<proteinExistence type="predicted"/>
<dbReference type="Proteomes" id="UP000325008">
    <property type="component" value="Unassembled WGS sequence"/>
</dbReference>
<sequence>MAAFANQEHPGEMIVSVASALRTKPKGMRGSSEGISPEQMSLQCERDELGTGIPPRARITAFVTRARAPSAIDLVLPHALDPVVASSVRNRTSLLVCSGCRSQHSERGNEHFGDNARNFTVQSPQF</sequence>
<feature type="region of interest" description="Disordered" evidence="1">
    <location>
        <begin position="104"/>
        <end position="126"/>
    </location>
</feature>
<name>A0A5C3FIP9_PSEA2</name>
<feature type="compositionally biased region" description="Polar residues" evidence="1">
    <location>
        <begin position="117"/>
        <end position="126"/>
    </location>
</feature>
<keyword evidence="3" id="KW-1185">Reference proteome</keyword>
<accession>A0A5C3FIP9</accession>
<protein>
    <submittedName>
        <fullName evidence="2">Uncharacterized protein</fullName>
    </submittedName>
</protein>
<evidence type="ECO:0000256" key="1">
    <source>
        <dbReference type="SAM" id="MobiDB-lite"/>
    </source>
</evidence>
<dbReference type="AlphaFoldDB" id="A0A5C3FIP9"/>
<dbReference type="EMBL" id="OOIQ01000002">
    <property type="protein sequence ID" value="SPO43401.1"/>
    <property type="molecule type" value="Genomic_DNA"/>
</dbReference>
<feature type="compositionally biased region" description="Basic and acidic residues" evidence="1">
    <location>
        <begin position="104"/>
        <end position="114"/>
    </location>
</feature>
<gene>
    <name evidence="2" type="ORF">PSANT_01085</name>
</gene>
<dbReference type="OrthoDB" id="10673692at2759"/>
<organism evidence="2 3">
    <name type="scientific">Pseudozyma antarctica</name>
    <name type="common">Yeast</name>
    <name type="synonym">Candida antarctica</name>
    <dbReference type="NCBI Taxonomy" id="84753"/>
    <lineage>
        <taxon>Eukaryota</taxon>
        <taxon>Fungi</taxon>
        <taxon>Dikarya</taxon>
        <taxon>Basidiomycota</taxon>
        <taxon>Ustilaginomycotina</taxon>
        <taxon>Ustilaginomycetes</taxon>
        <taxon>Ustilaginales</taxon>
        <taxon>Ustilaginaceae</taxon>
        <taxon>Moesziomyces</taxon>
    </lineage>
</organism>
<evidence type="ECO:0000313" key="2">
    <source>
        <dbReference type="EMBL" id="SPO43401.1"/>
    </source>
</evidence>